<feature type="domain" description="GST C-terminal" evidence="4">
    <location>
        <begin position="87"/>
        <end position="223"/>
    </location>
</feature>
<comment type="similarity">
    <text evidence="1 2">Belongs to the GST superfamily.</text>
</comment>
<dbReference type="Pfam" id="PF00043">
    <property type="entry name" value="GST_C"/>
    <property type="match status" value="1"/>
</dbReference>
<dbReference type="InterPro" id="IPR036249">
    <property type="entry name" value="Thioredoxin-like_sf"/>
</dbReference>
<dbReference type="Pfam" id="PF02798">
    <property type="entry name" value="GST_N"/>
    <property type="match status" value="1"/>
</dbReference>
<dbReference type="OrthoDB" id="249703at2759"/>
<dbReference type="AlphaFoldDB" id="A0A9Q8UWE9"/>
<dbReference type="InterPro" id="IPR036282">
    <property type="entry name" value="Glutathione-S-Trfase_C_sf"/>
</dbReference>
<dbReference type="PANTHER" id="PTHR43986:SF1">
    <property type="entry name" value="ELONGATION FACTOR 1-GAMMA"/>
    <property type="match status" value="1"/>
</dbReference>
<dbReference type="CDD" id="cd03044">
    <property type="entry name" value="GST_N_EF1Bgamma"/>
    <property type="match status" value="1"/>
</dbReference>
<dbReference type="InterPro" id="IPR004046">
    <property type="entry name" value="GST_C"/>
</dbReference>
<gene>
    <name evidence="5" type="ORF">CLAFUR5_14377</name>
</gene>
<keyword evidence="6" id="KW-1185">Reference proteome</keyword>
<sequence length="231" mass="26306">MSFGTVYTRDGNPRTVSIRAIAAADNLDISYQFVQGAKEAGAEYLALNPLGKVPTLVRSDGFVLTETLAINLYLAQQNPKTTLLGSSLEEYATIIRWMSFVNNDVYDVLGGWFLPLIGRRPYVKESVLEHIELTEKRLRMIENQLGKSRYLAGEKLTLADLFVCGLLAAGFQCFFGREWRESHPEFTRWSRDVYHQEIYQMALAPEKRGKLFEIEVALPNEPFEDPTKFAR</sequence>
<dbReference type="PROSITE" id="PS50405">
    <property type="entry name" value="GST_CTER"/>
    <property type="match status" value="1"/>
</dbReference>
<dbReference type="InterPro" id="IPR010987">
    <property type="entry name" value="Glutathione-S-Trfase_C-like"/>
</dbReference>
<dbReference type="InterPro" id="IPR004045">
    <property type="entry name" value="Glutathione_S-Trfase_N"/>
</dbReference>
<dbReference type="Proteomes" id="UP000756132">
    <property type="component" value="Chromosome 13"/>
</dbReference>
<dbReference type="InterPro" id="IPR050802">
    <property type="entry name" value="EF-GSTs"/>
</dbReference>
<dbReference type="Gene3D" id="3.40.30.10">
    <property type="entry name" value="Glutaredoxin"/>
    <property type="match status" value="1"/>
</dbReference>
<dbReference type="FunFam" id="3.40.30.10:FF:000142">
    <property type="entry name" value="Elongation factor 1 gamma"/>
    <property type="match status" value="1"/>
</dbReference>
<dbReference type="Gene3D" id="1.20.1050.10">
    <property type="match status" value="1"/>
</dbReference>
<dbReference type="SUPFAM" id="SSF52833">
    <property type="entry name" value="Thioredoxin-like"/>
    <property type="match status" value="1"/>
</dbReference>
<dbReference type="PANTHER" id="PTHR43986">
    <property type="entry name" value="ELONGATION FACTOR 1-GAMMA"/>
    <property type="match status" value="1"/>
</dbReference>
<proteinExistence type="inferred from homology"/>
<evidence type="ECO:0000256" key="1">
    <source>
        <dbReference type="ARBA" id="ARBA00007409"/>
    </source>
</evidence>
<name>A0A9Q8UWE9_PASFU</name>
<protein>
    <submittedName>
        <fullName evidence="5">Sterigmatocystin biosynthesis protein stcT</fullName>
    </submittedName>
</protein>
<reference evidence="5" key="2">
    <citation type="journal article" date="2022" name="Microb. Genom.">
        <title>A chromosome-scale genome assembly of the tomato pathogen Cladosporium fulvum reveals a compartmentalized genome architecture and the presence of a dispensable chromosome.</title>
        <authorList>
            <person name="Zaccaron A.Z."/>
            <person name="Chen L.H."/>
            <person name="Samaras A."/>
            <person name="Stergiopoulos I."/>
        </authorList>
    </citation>
    <scope>NUCLEOTIDE SEQUENCE</scope>
    <source>
        <strain evidence="5">Race5_Kim</strain>
    </source>
</reference>
<feature type="domain" description="GST N-terminal" evidence="3">
    <location>
        <begin position="2"/>
        <end position="82"/>
    </location>
</feature>
<dbReference type="OMA" id="MAIALYI"/>
<dbReference type="SFLD" id="SFLDS00019">
    <property type="entry name" value="Glutathione_Transferase_(cytos"/>
    <property type="match status" value="1"/>
</dbReference>
<evidence type="ECO:0000256" key="2">
    <source>
        <dbReference type="RuleBase" id="RU003494"/>
    </source>
</evidence>
<dbReference type="FunFam" id="1.20.1050.10:FF:000006">
    <property type="entry name" value="Elongation factor 1 gamma"/>
    <property type="match status" value="1"/>
</dbReference>
<dbReference type="KEGG" id="ffu:CLAFUR5_14377"/>
<dbReference type="PROSITE" id="PS50404">
    <property type="entry name" value="GST_NTER"/>
    <property type="match status" value="1"/>
</dbReference>
<evidence type="ECO:0000313" key="6">
    <source>
        <dbReference type="Proteomes" id="UP000756132"/>
    </source>
</evidence>
<dbReference type="CDD" id="cd03181">
    <property type="entry name" value="GST_C_EF1Bgamma_like"/>
    <property type="match status" value="1"/>
</dbReference>
<dbReference type="SUPFAM" id="SSF47616">
    <property type="entry name" value="GST C-terminal domain-like"/>
    <property type="match status" value="1"/>
</dbReference>
<accession>A0A9Q8UWE9</accession>
<dbReference type="SFLD" id="SFLDG00358">
    <property type="entry name" value="Main_(cytGST)"/>
    <property type="match status" value="1"/>
</dbReference>
<organism evidence="5 6">
    <name type="scientific">Passalora fulva</name>
    <name type="common">Tomato leaf mold</name>
    <name type="synonym">Cladosporium fulvum</name>
    <dbReference type="NCBI Taxonomy" id="5499"/>
    <lineage>
        <taxon>Eukaryota</taxon>
        <taxon>Fungi</taxon>
        <taxon>Dikarya</taxon>
        <taxon>Ascomycota</taxon>
        <taxon>Pezizomycotina</taxon>
        <taxon>Dothideomycetes</taxon>
        <taxon>Dothideomycetidae</taxon>
        <taxon>Mycosphaerellales</taxon>
        <taxon>Mycosphaerellaceae</taxon>
        <taxon>Fulvia</taxon>
    </lineage>
</organism>
<dbReference type="EMBL" id="CP090175">
    <property type="protein sequence ID" value="UJO24984.1"/>
    <property type="molecule type" value="Genomic_DNA"/>
</dbReference>
<evidence type="ECO:0000313" key="5">
    <source>
        <dbReference type="EMBL" id="UJO24984.1"/>
    </source>
</evidence>
<reference evidence="5" key="1">
    <citation type="submission" date="2021-12" db="EMBL/GenBank/DDBJ databases">
        <authorList>
            <person name="Zaccaron A."/>
            <person name="Stergiopoulos I."/>
        </authorList>
    </citation>
    <scope>NUCLEOTIDE SEQUENCE</scope>
    <source>
        <strain evidence="5">Race5_Kim</strain>
    </source>
</reference>
<dbReference type="InterPro" id="IPR040079">
    <property type="entry name" value="Glutathione_S-Trfase"/>
</dbReference>
<dbReference type="GeneID" id="71994255"/>
<evidence type="ECO:0000259" key="4">
    <source>
        <dbReference type="PROSITE" id="PS50405"/>
    </source>
</evidence>
<evidence type="ECO:0000259" key="3">
    <source>
        <dbReference type="PROSITE" id="PS50404"/>
    </source>
</evidence>
<dbReference type="GO" id="GO:0005737">
    <property type="term" value="C:cytoplasm"/>
    <property type="evidence" value="ECO:0007669"/>
    <property type="project" value="TreeGrafter"/>
</dbReference>
<dbReference type="RefSeq" id="XP_047769350.1">
    <property type="nucleotide sequence ID" value="XM_047913525.1"/>
</dbReference>
<dbReference type="GO" id="GO:0005634">
    <property type="term" value="C:nucleus"/>
    <property type="evidence" value="ECO:0007669"/>
    <property type="project" value="TreeGrafter"/>
</dbReference>